<dbReference type="Proteomes" id="UP000755577">
    <property type="component" value="Unassembled WGS sequence"/>
</dbReference>
<evidence type="ECO:0000256" key="2">
    <source>
        <dbReference type="ARBA" id="ARBA00022669"/>
    </source>
</evidence>
<dbReference type="GO" id="GO:0005975">
    <property type="term" value="P:carbohydrate metabolic process"/>
    <property type="evidence" value="ECO:0007669"/>
    <property type="project" value="InterPro"/>
</dbReference>
<evidence type="ECO:0000313" key="7">
    <source>
        <dbReference type="EMBL" id="MBM2771491.1"/>
    </source>
</evidence>
<dbReference type="InterPro" id="IPR004302">
    <property type="entry name" value="Cellulose/chitin-bd_N"/>
</dbReference>
<dbReference type="GO" id="GO:0008061">
    <property type="term" value="F:chitin binding"/>
    <property type="evidence" value="ECO:0007669"/>
    <property type="project" value="UniProtKB-KW"/>
</dbReference>
<dbReference type="InterPro" id="IPR014756">
    <property type="entry name" value="Ig_E-set"/>
</dbReference>
<accession>A0A6P2GEP0</accession>
<dbReference type="AlphaFoldDB" id="A0A6P2GEP0"/>
<feature type="domain" description="Chitin-binding type-3" evidence="6">
    <location>
        <begin position="464"/>
        <end position="515"/>
    </location>
</feature>
<dbReference type="GeneID" id="80427495"/>
<dbReference type="Gene3D" id="2.60.40.10">
    <property type="entry name" value="Immunoglobulins"/>
    <property type="match status" value="1"/>
</dbReference>
<keyword evidence="10" id="KW-1185">Reference proteome</keyword>
<reference evidence="7 10" key="2">
    <citation type="submission" date="2021-02" db="EMBL/GenBank/DDBJ databases">
        <title>Draft genome of the type strains Burkholderia anthina DSM16086.</title>
        <authorList>
            <person name="Hertel R."/>
            <person name="Meissner J."/>
            <person name="Poehlein A."/>
            <person name="Daniel R."/>
            <person name="Commichau F.M."/>
        </authorList>
    </citation>
    <scope>NUCLEOTIDE SEQUENCE [LARGE SCALE GENOMIC DNA]</scope>
    <source>
        <strain evidence="7 10">DSM 16086</strain>
    </source>
</reference>
<dbReference type="InterPro" id="IPR003610">
    <property type="entry name" value="CBM5/12"/>
</dbReference>
<keyword evidence="3 5" id="KW-0732">Signal</keyword>
<dbReference type="GO" id="GO:0004497">
    <property type="term" value="F:monooxygenase activity"/>
    <property type="evidence" value="ECO:0007669"/>
    <property type="project" value="UniProtKB-KW"/>
</dbReference>
<dbReference type="Pfam" id="PF18416">
    <property type="entry name" value="GbpA_2"/>
    <property type="match status" value="1"/>
</dbReference>
<dbReference type="GO" id="GO:0005576">
    <property type="term" value="C:extracellular region"/>
    <property type="evidence" value="ECO:0007669"/>
    <property type="project" value="InterPro"/>
</dbReference>
<evidence type="ECO:0000259" key="6">
    <source>
        <dbReference type="SMART" id="SM00495"/>
    </source>
</evidence>
<evidence type="ECO:0000256" key="1">
    <source>
        <dbReference type="ARBA" id="ARBA00022525"/>
    </source>
</evidence>
<dbReference type="Proteomes" id="UP000494201">
    <property type="component" value="Unassembled WGS sequence"/>
</dbReference>
<feature type="chain" id="PRO_5027025938" evidence="5">
    <location>
        <begin position="39"/>
        <end position="519"/>
    </location>
</feature>
<dbReference type="PANTHER" id="PTHR34823">
    <property type="entry name" value="GLCNAC-BINDING PROTEIN A"/>
    <property type="match status" value="1"/>
</dbReference>
<dbReference type="Gene3D" id="3.30.70.2150">
    <property type="match status" value="1"/>
</dbReference>
<reference evidence="8 9" key="1">
    <citation type="submission" date="2019-09" db="EMBL/GenBank/DDBJ databases">
        <authorList>
            <person name="Depoorter E."/>
        </authorList>
    </citation>
    <scope>NUCLEOTIDE SEQUENCE [LARGE SCALE GENOMIC DNA]</scope>
    <source>
        <strain evidence="8">LMG 20980</strain>
    </source>
</reference>
<evidence type="ECO:0000313" key="9">
    <source>
        <dbReference type="Proteomes" id="UP000494201"/>
    </source>
</evidence>
<dbReference type="CDD" id="cd21177">
    <property type="entry name" value="LPMO_AA10"/>
    <property type="match status" value="1"/>
</dbReference>
<dbReference type="SUPFAM" id="SSF81296">
    <property type="entry name" value="E set domains"/>
    <property type="match status" value="1"/>
</dbReference>
<keyword evidence="1" id="KW-0964">Secreted</keyword>
<dbReference type="Gene3D" id="2.10.10.20">
    <property type="entry name" value="Carbohydrate-binding module superfamily 5/12"/>
    <property type="match status" value="1"/>
</dbReference>
<evidence type="ECO:0000256" key="5">
    <source>
        <dbReference type="SAM" id="SignalP"/>
    </source>
</evidence>
<dbReference type="Pfam" id="PF03067">
    <property type="entry name" value="LPMO_10"/>
    <property type="match status" value="1"/>
</dbReference>
<dbReference type="GO" id="GO:0004553">
    <property type="term" value="F:hydrolase activity, hydrolyzing O-glycosyl compounds"/>
    <property type="evidence" value="ECO:0007669"/>
    <property type="project" value="InterPro"/>
</dbReference>
<protein>
    <submittedName>
        <fullName evidence="8">Chitinase</fullName>
    </submittedName>
    <submittedName>
        <fullName evidence="7">Lytic polysaccharide monooxygenase</fullName>
    </submittedName>
</protein>
<evidence type="ECO:0000256" key="3">
    <source>
        <dbReference type="ARBA" id="ARBA00022729"/>
    </source>
</evidence>
<dbReference type="InterPro" id="IPR051024">
    <property type="entry name" value="GlcNAc_Chitin_IntDeg"/>
</dbReference>
<evidence type="ECO:0000313" key="10">
    <source>
        <dbReference type="Proteomes" id="UP000755577"/>
    </source>
</evidence>
<keyword evidence="7" id="KW-0560">Oxidoreductase</keyword>
<dbReference type="InterPro" id="IPR013783">
    <property type="entry name" value="Ig-like_fold"/>
</dbReference>
<feature type="region of interest" description="Disordered" evidence="4">
    <location>
        <begin position="423"/>
        <end position="468"/>
    </location>
</feature>
<proteinExistence type="predicted"/>
<evidence type="ECO:0000256" key="4">
    <source>
        <dbReference type="SAM" id="MobiDB-lite"/>
    </source>
</evidence>
<dbReference type="RefSeq" id="WP_096500130.1">
    <property type="nucleotide sequence ID" value="NZ_CABVLY010000017.1"/>
</dbReference>
<organism evidence="8 9">
    <name type="scientific">Burkholderia anthina</name>
    <dbReference type="NCBI Taxonomy" id="179879"/>
    <lineage>
        <taxon>Bacteria</taxon>
        <taxon>Pseudomonadati</taxon>
        <taxon>Pseudomonadota</taxon>
        <taxon>Betaproteobacteria</taxon>
        <taxon>Burkholderiales</taxon>
        <taxon>Burkholderiaceae</taxon>
        <taxon>Burkholderia</taxon>
        <taxon>Burkholderia cepacia complex</taxon>
    </lineage>
</organism>
<dbReference type="PANTHER" id="PTHR34823:SF1">
    <property type="entry name" value="CHITIN-BINDING TYPE-4 DOMAIN-CONTAINING PROTEIN"/>
    <property type="match status" value="1"/>
</dbReference>
<dbReference type="GO" id="GO:0030246">
    <property type="term" value="F:carbohydrate binding"/>
    <property type="evidence" value="ECO:0007669"/>
    <property type="project" value="InterPro"/>
</dbReference>
<name>A0A6P2GEP0_9BURK</name>
<dbReference type="Gene3D" id="2.70.50.50">
    <property type="entry name" value="chitin-binding protein cbp21"/>
    <property type="match status" value="1"/>
</dbReference>
<feature type="signal peptide" evidence="5">
    <location>
        <begin position="1"/>
        <end position="38"/>
    </location>
</feature>
<gene>
    <name evidence="8" type="ORF">BAN20980_04283</name>
    <name evidence="7" type="ORF">JQK92_34350</name>
</gene>
<sequence>MKVSRISLKKTAMRALPALTLAHVAAAALFAVPAVSHAHGYVESPPDRPLACFNEGAENPKSDGCKAAKSISGSTPFYDRMSNAILGVKGDADHRAQIPDGLICAGGKESWKGIDAVANWAATPVKPDASGNVMLRYKQTAKHYTTYFKTYISKPSYDFSRPLKWSDLQEQPVGQVDKRGPEAYTEYPINLNGVSGKRVLYTIWQRDPSDNAEGFYSCSDIDVIPSNVNWMPSGKIEFGGVQKAGDEAKLRVFDKTRGNDLESHSMKIGANNVNAADWIYDLANQVNGRSQYVRVGQLSADGKTIDPVRSAAENEVFGNGKEYAYAIEVKSNGGGEQPPATVPPVAAISGPATVQGGQQVTLSANQSSDPNGLPLTYAWTMPSDFKNARNGSTLTFTAPKAEQDRSFVFKLVVDNGKTTATATHTLLVKGTGNPGNPETPGNPENPSNPDTPENPGNDGNAGNYPAYQAGHAYKGGEIVTNNGKLYQCKSFPASGWCGQAQAAYEPGKGWAWTDAWTTK</sequence>
<evidence type="ECO:0000313" key="8">
    <source>
        <dbReference type="EMBL" id="VVU51561.1"/>
    </source>
</evidence>
<dbReference type="InterPro" id="IPR041029">
    <property type="entry name" value="GbpA_2"/>
</dbReference>
<feature type="compositionally biased region" description="Low complexity" evidence="4">
    <location>
        <begin position="430"/>
        <end position="448"/>
    </location>
</feature>
<dbReference type="EMBL" id="JAFCIQ010000047">
    <property type="protein sequence ID" value="MBM2771491.1"/>
    <property type="molecule type" value="Genomic_DNA"/>
</dbReference>
<dbReference type="SMART" id="SM00495">
    <property type="entry name" value="ChtBD3"/>
    <property type="match status" value="1"/>
</dbReference>
<dbReference type="EMBL" id="CABVLY010000017">
    <property type="protein sequence ID" value="VVU51561.1"/>
    <property type="molecule type" value="Genomic_DNA"/>
</dbReference>
<keyword evidence="7" id="KW-0503">Monooxygenase</keyword>
<keyword evidence="2" id="KW-0147">Chitin-binding</keyword>